<dbReference type="EMBL" id="PJQD01000014">
    <property type="protein sequence ID" value="POY75480.1"/>
    <property type="molecule type" value="Genomic_DNA"/>
</dbReference>
<accession>A0A2S5BFE2</accession>
<evidence type="ECO:0000313" key="4">
    <source>
        <dbReference type="Proteomes" id="UP000237144"/>
    </source>
</evidence>
<comment type="caution">
    <text evidence="3">The sequence shown here is derived from an EMBL/GenBank/DDBJ whole genome shotgun (WGS) entry which is preliminary data.</text>
</comment>
<proteinExistence type="predicted"/>
<protein>
    <submittedName>
        <fullName evidence="3">Uncharacterized protein</fullName>
    </submittedName>
</protein>
<keyword evidence="2" id="KW-1133">Transmembrane helix</keyword>
<dbReference type="OrthoDB" id="423313at2759"/>
<feature type="transmembrane region" description="Helical" evidence="2">
    <location>
        <begin position="59"/>
        <end position="80"/>
    </location>
</feature>
<sequence length="515" mass="57289">MPPSASSEARSAEDYELQTPLLKQEGLATSQHESDQEQYDFIAQQGPSRPTNTPSRRSILLGVALVVAIAIVGGTVAGLAKSDAKAKRYFGPPPTIFAAHKVTPGPAELLTSAAPARSYKQALRPDLRYLTSDSFNGWTGHVLAAFSLIYLAQVTQRVAILPSFQDHFHYGYSMIQLDLLFDMERYRQERGALFVNWADVKPLDGSHEHTDWDQIGCYRGPNEFEGGTSYLNHSLDRTIWHLSRPSQFPNSLEAMILWDYDETTRLTQTAAFAKQFGYTQPENILGSQLLCYGNIWAMAPASALARGWNYFSGNKPGQQQSEYGGMSGVLDPARSGMWPEWFEVGQYIDFTPKVWEIAVSCVKRTLQVKRVPTNLVTVHLRRGDFKDWCPTGHNCVPAIDRYAEPVNELLQASPAGTIVLVTTDEKDDQEFLSSVDELGWYRIDHGALGTADVLRAEYGDNALWADAAIDQAILSLGMHFVGTADSQVSIISELRVATWNGGKTRLVKRPSHRQR</sequence>
<name>A0A2S5BFE2_9BASI</name>
<keyword evidence="4" id="KW-1185">Reference proteome</keyword>
<dbReference type="CDD" id="cd11296">
    <property type="entry name" value="O-FucT_like"/>
    <property type="match status" value="1"/>
</dbReference>
<evidence type="ECO:0000256" key="1">
    <source>
        <dbReference type="SAM" id="MobiDB-lite"/>
    </source>
</evidence>
<gene>
    <name evidence="3" type="ORF">BMF94_1382</name>
</gene>
<evidence type="ECO:0000313" key="3">
    <source>
        <dbReference type="EMBL" id="POY75480.1"/>
    </source>
</evidence>
<reference evidence="3 4" key="1">
    <citation type="journal article" date="2018" name="Front. Microbiol.">
        <title>Prospects for Fungal Bioremediation of Acidic Radioactive Waste Sites: Characterization and Genome Sequence of Rhodotorula taiwanensis MD1149.</title>
        <authorList>
            <person name="Tkavc R."/>
            <person name="Matrosova V.Y."/>
            <person name="Grichenko O.E."/>
            <person name="Gostincar C."/>
            <person name="Volpe R.P."/>
            <person name="Klimenkova P."/>
            <person name="Gaidamakova E.K."/>
            <person name="Zhou C.E."/>
            <person name="Stewart B.J."/>
            <person name="Lyman M.G."/>
            <person name="Malfatti S.A."/>
            <person name="Rubinfeld B."/>
            <person name="Courtot M."/>
            <person name="Singh J."/>
            <person name="Dalgard C.L."/>
            <person name="Hamilton T."/>
            <person name="Frey K.G."/>
            <person name="Gunde-Cimerman N."/>
            <person name="Dugan L."/>
            <person name="Daly M.J."/>
        </authorList>
    </citation>
    <scope>NUCLEOTIDE SEQUENCE [LARGE SCALE GENOMIC DNA]</scope>
    <source>
        <strain evidence="3 4">MD1149</strain>
    </source>
</reference>
<keyword evidence="2" id="KW-0472">Membrane</keyword>
<dbReference type="AlphaFoldDB" id="A0A2S5BFE2"/>
<dbReference type="STRING" id="741276.A0A2S5BFE2"/>
<dbReference type="Gene3D" id="3.40.50.11350">
    <property type="match status" value="1"/>
</dbReference>
<keyword evidence="2" id="KW-0812">Transmembrane</keyword>
<dbReference type="Proteomes" id="UP000237144">
    <property type="component" value="Unassembled WGS sequence"/>
</dbReference>
<organism evidence="3 4">
    <name type="scientific">Rhodotorula taiwanensis</name>
    <dbReference type="NCBI Taxonomy" id="741276"/>
    <lineage>
        <taxon>Eukaryota</taxon>
        <taxon>Fungi</taxon>
        <taxon>Dikarya</taxon>
        <taxon>Basidiomycota</taxon>
        <taxon>Pucciniomycotina</taxon>
        <taxon>Microbotryomycetes</taxon>
        <taxon>Sporidiobolales</taxon>
        <taxon>Sporidiobolaceae</taxon>
        <taxon>Rhodotorula</taxon>
    </lineage>
</organism>
<evidence type="ECO:0000256" key="2">
    <source>
        <dbReference type="SAM" id="Phobius"/>
    </source>
</evidence>
<feature type="region of interest" description="Disordered" evidence="1">
    <location>
        <begin position="1"/>
        <end position="37"/>
    </location>
</feature>